<sequence length="564" mass="58828">MNVADHILSVLAKAGVRRIYGYPGTPLVPLLAALARQDPRRPDSIQWVLMRHENAAALAAAAEAKLTGRLGVCMVTSGPGALQAVCGVMDAQLDRAPLLLLSGLVPRAHQGHWDFQDIDQAALYRGLLPASVACISAGQAAALLRAQVAMAVSRGVATHLALPPDLLAETLAADDARFAPPPLGAMQERRVALPALSAAARLLGEARRPVVVVGRRAHGAGAEILNLAERLDAPVIAALDGKGAVDESHRLYLGVLGIFGFPGIAATARVVAEADLVVAFGVENLKPFLTDGAHVQRRAVLQVQPEPAFLSAEYESLDALSGPMPAIATALAIAQRPAPSGGRVLELAAERLAVMEDVLARLEQAETAAATPLATPLANPLDFLLQLNTRLGPDHVLAVDTGSHTIWAALFLRLKHGQRMLVSARLGTMGFCLPALIAAQLAEPGKRAIGLIGDGGFGMTGMELATAAALRLPIILVVVNNGVLQNVSAQQAEPWGVALANPDFVALARAHGGDGAAVDGRTDLDQVLDRAFAPRDMPFLIDLRCDPALLAPLSRWEAAGQQGG</sequence>
<dbReference type="InterPro" id="IPR012000">
    <property type="entry name" value="Thiamin_PyroP_enz_cen_dom"/>
</dbReference>
<dbReference type="EMBL" id="JAAVNE010000074">
    <property type="protein sequence ID" value="NKC34274.1"/>
    <property type="molecule type" value="Genomic_DNA"/>
</dbReference>
<feature type="domain" description="Thiamine pyrophosphate enzyme TPP-binding" evidence="6">
    <location>
        <begin position="400"/>
        <end position="542"/>
    </location>
</feature>
<comment type="cofactor">
    <cofactor evidence="1">
        <name>thiamine diphosphate</name>
        <dbReference type="ChEBI" id="CHEBI:58937"/>
    </cofactor>
</comment>
<dbReference type="InterPro" id="IPR029061">
    <property type="entry name" value="THDP-binding"/>
</dbReference>
<organism evidence="8 9">
    <name type="scientific">Falsiroseomonas selenitidurans</name>
    <dbReference type="NCBI Taxonomy" id="2716335"/>
    <lineage>
        <taxon>Bacteria</taxon>
        <taxon>Pseudomonadati</taxon>
        <taxon>Pseudomonadota</taxon>
        <taxon>Alphaproteobacteria</taxon>
        <taxon>Acetobacterales</taxon>
        <taxon>Roseomonadaceae</taxon>
        <taxon>Falsiroseomonas</taxon>
    </lineage>
</organism>
<comment type="caution">
    <text evidence="8">The sequence shown here is derived from an EMBL/GenBank/DDBJ whole genome shotgun (WGS) entry which is preliminary data.</text>
</comment>
<dbReference type="Pfam" id="PF02775">
    <property type="entry name" value="TPP_enzyme_C"/>
    <property type="match status" value="1"/>
</dbReference>
<name>A0ABX1EAK0_9PROT</name>
<dbReference type="Gene3D" id="3.40.50.970">
    <property type="match status" value="2"/>
</dbReference>
<gene>
    <name evidence="8" type="ORF">HEQ75_25700</name>
</gene>
<dbReference type="InterPro" id="IPR029035">
    <property type="entry name" value="DHS-like_NAD/FAD-binding_dom"/>
</dbReference>
<evidence type="ECO:0000256" key="4">
    <source>
        <dbReference type="RuleBase" id="RU362132"/>
    </source>
</evidence>
<dbReference type="PROSITE" id="PS00187">
    <property type="entry name" value="TPP_ENZYMES"/>
    <property type="match status" value="1"/>
</dbReference>
<protein>
    <submittedName>
        <fullName evidence="8">Thiamine pyrophosphate-binding protein</fullName>
    </submittedName>
</protein>
<evidence type="ECO:0000313" key="9">
    <source>
        <dbReference type="Proteomes" id="UP000787635"/>
    </source>
</evidence>
<keyword evidence="9" id="KW-1185">Reference proteome</keyword>
<proteinExistence type="inferred from homology"/>
<keyword evidence="3 4" id="KW-0786">Thiamine pyrophosphate</keyword>
<evidence type="ECO:0000259" key="5">
    <source>
        <dbReference type="Pfam" id="PF00205"/>
    </source>
</evidence>
<dbReference type="InterPro" id="IPR045229">
    <property type="entry name" value="TPP_enz"/>
</dbReference>
<evidence type="ECO:0000259" key="7">
    <source>
        <dbReference type="Pfam" id="PF02776"/>
    </source>
</evidence>
<dbReference type="PANTHER" id="PTHR18968">
    <property type="entry name" value="THIAMINE PYROPHOSPHATE ENZYMES"/>
    <property type="match status" value="1"/>
</dbReference>
<comment type="similarity">
    <text evidence="2 4">Belongs to the TPP enzyme family.</text>
</comment>
<evidence type="ECO:0000313" key="8">
    <source>
        <dbReference type="EMBL" id="NKC34274.1"/>
    </source>
</evidence>
<evidence type="ECO:0000256" key="3">
    <source>
        <dbReference type="ARBA" id="ARBA00023052"/>
    </source>
</evidence>
<accession>A0ABX1EAK0</accession>
<dbReference type="Pfam" id="PF02776">
    <property type="entry name" value="TPP_enzyme_N"/>
    <property type="match status" value="1"/>
</dbReference>
<evidence type="ECO:0000259" key="6">
    <source>
        <dbReference type="Pfam" id="PF02775"/>
    </source>
</evidence>
<dbReference type="InterPro" id="IPR011766">
    <property type="entry name" value="TPP_enzyme_TPP-bd"/>
</dbReference>
<feature type="domain" description="Thiamine pyrophosphate enzyme central" evidence="5">
    <location>
        <begin position="197"/>
        <end position="320"/>
    </location>
</feature>
<dbReference type="PANTHER" id="PTHR18968:SF13">
    <property type="entry name" value="ACETOLACTATE SYNTHASE CATALYTIC SUBUNIT, MITOCHONDRIAL"/>
    <property type="match status" value="1"/>
</dbReference>
<dbReference type="Proteomes" id="UP000787635">
    <property type="component" value="Unassembled WGS sequence"/>
</dbReference>
<evidence type="ECO:0000256" key="1">
    <source>
        <dbReference type="ARBA" id="ARBA00001964"/>
    </source>
</evidence>
<dbReference type="InterPro" id="IPR012001">
    <property type="entry name" value="Thiamin_PyroP_enz_TPP-bd_dom"/>
</dbReference>
<evidence type="ECO:0000256" key="2">
    <source>
        <dbReference type="ARBA" id="ARBA00007812"/>
    </source>
</evidence>
<dbReference type="RefSeq" id="WP_168034986.1">
    <property type="nucleotide sequence ID" value="NZ_JAAVNE010000074.1"/>
</dbReference>
<reference evidence="8 9" key="1">
    <citation type="submission" date="2020-03" db="EMBL/GenBank/DDBJ databases">
        <title>Roseomonas selenitidurans sp. nov. isolated from urban soil.</title>
        <authorList>
            <person name="Liu H."/>
        </authorList>
    </citation>
    <scope>NUCLEOTIDE SEQUENCE [LARGE SCALE GENOMIC DNA]</scope>
    <source>
        <strain evidence="8 9">BU-1</strain>
    </source>
</reference>
<dbReference type="InterPro" id="IPR000399">
    <property type="entry name" value="TPP-bd_CS"/>
</dbReference>
<feature type="domain" description="Thiamine pyrophosphate enzyme N-terminal TPP-binding" evidence="7">
    <location>
        <begin position="1"/>
        <end position="123"/>
    </location>
</feature>
<dbReference type="SUPFAM" id="SSF52518">
    <property type="entry name" value="Thiamin diphosphate-binding fold (THDP-binding)"/>
    <property type="match status" value="2"/>
</dbReference>
<dbReference type="Gene3D" id="3.40.50.1220">
    <property type="entry name" value="TPP-binding domain"/>
    <property type="match status" value="1"/>
</dbReference>
<dbReference type="SUPFAM" id="SSF52467">
    <property type="entry name" value="DHS-like NAD/FAD-binding domain"/>
    <property type="match status" value="1"/>
</dbReference>
<dbReference type="Pfam" id="PF00205">
    <property type="entry name" value="TPP_enzyme_M"/>
    <property type="match status" value="1"/>
</dbReference>